<feature type="domain" description="Myb/SANT-like DNA-binding" evidence="8">
    <location>
        <begin position="24"/>
        <end position="117"/>
    </location>
</feature>
<evidence type="ECO:0000256" key="7">
    <source>
        <dbReference type="SAM" id="MobiDB-lite"/>
    </source>
</evidence>
<dbReference type="AlphaFoldDB" id="A0A843V9E8"/>
<comment type="subcellular location">
    <subcellularLocation>
        <location evidence="1">Nucleus</location>
    </subcellularLocation>
</comment>
<keyword evidence="2" id="KW-0805">Transcription regulation</keyword>
<reference evidence="9" key="1">
    <citation type="submission" date="2017-07" db="EMBL/GenBank/DDBJ databases">
        <title>Taro Niue Genome Assembly and Annotation.</title>
        <authorList>
            <person name="Atibalentja N."/>
            <person name="Keating K."/>
            <person name="Fields C.J."/>
        </authorList>
    </citation>
    <scope>NUCLEOTIDE SEQUENCE</scope>
    <source>
        <strain evidence="9">Niue_2</strain>
        <tissue evidence="9">Leaf</tissue>
    </source>
</reference>
<dbReference type="InterPro" id="IPR044822">
    <property type="entry name" value="Myb_DNA-bind_4"/>
</dbReference>
<dbReference type="PANTHER" id="PTHR31307">
    <property type="entry name" value="TRIHELIX TRANSCRIPTION FACTOR ASIL2"/>
    <property type="match status" value="1"/>
</dbReference>
<accession>A0A843V9E8</accession>
<dbReference type="Proteomes" id="UP000652761">
    <property type="component" value="Unassembled WGS sequence"/>
</dbReference>
<feature type="compositionally biased region" description="Basic and acidic residues" evidence="7">
    <location>
        <begin position="190"/>
        <end position="217"/>
    </location>
</feature>
<dbReference type="OrthoDB" id="2019351at2759"/>
<evidence type="ECO:0000313" key="10">
    <source>
        <dbReference type="Proteomes" id="UP000652761"/>
    </source>
</evidence>
<keyword evidence="10" id="KW-1185">Reference proteome</keyword>
<comment type="caution">
    <text evidence="9">The sequence shown here is derived from an EMBL/GenBank/DDBJ whole genome shotgun (WGS) entry which is preliminary data.</text>
</comment>
<dbReference type="Gene3D" id="1.10.10.60">
    <property type="entry name" value="Homeodomain-like"/>
    <property type="match status" value="1"/>
</dbReference>
<feature type="region of interest" description="Disordered" evidence="7">
    <location>
        <begin position="186"/>
        <end position="226"/>
    </location>
</feature>
<evidence type="ECO:0000256" key="4">
    <source>
        <dbReference type="ARBA" id="ARBA00023125"/>
    </source>
</evidence>
<evidence type="ECO:0000313" key="9">
    <source>
        <dbReference type="EMBL" id="MQL95052.1"/>
    </source>
</evidence>
<feature type="compositionally biased region" description="Pro residues" evidence="7">
    <location>
        <begin position="128"/>
        <end position="138"/>
    </location>
</feature>
<dbReference type="PANTHER" id="PTHR31307:SF16">
    <property type="entry name" value="OS05G0560600 PROTEIN"/>
    <property type="match status" value="1"/>
</dbReference>
<keyword evidence="5" id="KW-0804">Transcription</keyword>
<evidence type="ECO:0000256" key="1">
    <source>
        <dbReference type="ARBA" id="ARBA00004123"/>
    </source>
</evidence>
<dbReference type="EMBL" id="NMUH01001745">
    <property type="protein sequence ID" value="MQL95052.1"/>
    <property type="molecule type" value="Genomic_DNA"/>
</dbReference>
<evidence type="ECO:0000256" key="5">
    <source>
        <dbReference type="ARBA" id="ARBA00023163"/>
    </source>
</evidence>
<keyword evidence="4" id="KW-0238">DNA-binding</keyword>
<dbReference type="GO" id="GO:0005634">
    <property type="term" value="C:nucleus"/>
    <property type="evidence" value="ECO:0007669"/>
    <property type="project" value="UniProtKB-SubCell"/>
</dbReference>
<name>A0A843V9E8_COLES</name>
<protein>
    <recommendedName>
        <fullName evidence="8">Myb/SANT-like DNA-binding domain-containing protein</fullName>
    </recommendedName>
</protein>
<dbReference type="FunFam" id="1.10.10.60:FF:000104">
    <property type="entry name" value="trihelix transcription factor ASIL2"/>
    <property type="match status" value="1"/>
</dbReference>
<feature type="region of interest" description="Disordered" evidence="7">
    <location>
        <begin position="120"/>
        <end position="174"/>
    </location>
</feature>
<organism evidence="9 10">
    <name type="scientific">Colocasia esculenta</name>
    <name type="common">Wild taro</name>
    <name type="synonym">Arum esculentum</name>
    <dbReference type="NCBI Taxonomy" id="4460"/>
    <lineage>
        <taxon>Eukaryota</taxon>
        <taxon>Viridiplantae</taxon>
        <taxon>Streptophyta</taxon>
        <taxon>Embryophyta</taxon>
        <taxon>Tracheophyta</taxon>
        <taxon>Spermatophyta</taxon>
        <taxon>Magnoliopsida</taxon>
        <taxon>Liliopsida</taxon>
        <taxon>Araceae</taxon>
        <taxon>Aroideae</taxon>
        <taxon>Colocasieae</taxon>
        <taxon>Colocasia</taxon>
    </lineage>
</organism>
<proteinExistence type="predicted"/>
<evidence type="ECO:0000256" key="6">
    <source>
        <dbReference type="ARBA" id="ARBA00023242"/>
    </source>
</evidence>
<sequence length="302" mass="33647">MDKKEGAGMVLSQPPNPAMPYREDCWSEGATSTLIDAWGDRFLELNRGNLRQKHWQEVADAVNSRRTAVRRPSRTDVQCKNRIDTLKKKYKAEKARVVNSGGSLASRWAFYDRLDSLIGSSASSSKKPSPPPPLALPPPRRKSSPLPPPAAAARPASTTREKRHLSEETPFLQTKYSAATAAAAAAAAAARRDEEADSESSRSHTERSTREGQRRDGNGAVGGNIGDDAEAVRDLARAILRFGEIYERVEVEKQQQMIELEKQKMEFSKGLEFQRMQIFIDSMLQLQKIKRAKRNNSGAFEH</sequence>
<evidence type="ECO:0000256" key="3">
    <source>
        <dbReference type="ARBA" id="ARBA00023054"/>
    </source>
</evidence>
<evidence type="ECO:0000256" key="2">
    <source>
        <dbReference type="ARBA" id="ARBA00023015"/>
    </source>
</evidence>
<dbReference type="Pfam" id="PF13837">
    <property type="entry name" value="Myb_DNA-bind_4"/>
    <property type="match status" value="1"/>
</dbReference>
<dbReference type="GO" id="GO:0000976">
    <property type="term" value="F:transcription cis-regulatory region binding"/>
    <property type="evidence" value="ECO:0007669"/>
    <property type="project" value="TreeGrafter"/>
</dbReference>
<keyword evidence="3" id="KW-0175">Coiled coil</keyword>
<feature type="region of interest" description="Disordered" evidence="7">
    <location>
        <begin position="1"/>
        <end position="23"/>
    </location>
</feature>
<keyword evidence="6" id="KW-0539">Nucleus</keyword>
<dbReference type="InterPro" id="IPR044823">
    <property type="entry name" value="ASIL1/2-like"/>
</dbReference>
<evidence type="ECO:0000259" key="8">
    <source>
        <dbReference type="Pfam" id="PF13837"/>
    </source>
</evidence>
<gene>
    <name evidence="9" type="ORF">Taro_027712</name>
</gene>